<evidence type="ECO:0000313" key="8">
    <source>
        <dbReference type="Proteomes" id="UP000015388"/>
    </source>
</evidence>
<dbReference type="HOGENOM" id="CLU_070764_0_2_11"/>
<dbReference type="PANTHER" id="PTHR43425:SF2">
    <property type="entry name" value="OXYGEN-INSENSITIVE NADPH NITROREDUCTASE"/>
    <property type="match status" value="1"/>
</dbReference>
<evidence type="ECO:0000256" key="2">
    <source>
        <dbReference type="ARBA" id="ARBA00022630"/>
    </source>
</evidence>
<dbReference type="InterPro" id="IPR016446">
    <property type="entry name" value="Flavin_OxRdtase_Frp"/>
</dbReference>
<dbReference type="AlphaFoldDB" id="S5SRK4"/>
<dbReference type="Gene3D" id="3.40.109.10">
    <property type="entry name" value="NADH Oxidase"/>
    <property type="match status" value="1"/>
</dbReference>
<dbReference type="PANTHER" id="PTHR43425">
    <property type="entry name" value="OXYGEN-INSENSITIVE NADPH NITROREDUCTASE"/>
    <property type="match status" value="1"/>
</dbReference>
<dbReference type="SUPFAM" id="SSF55469">
    <property type="entry name" value="FMN-dependent nitroreductase-like"/>
    <property type="match status" value="1"/>
</dbReference>
<evidence type="ECO:0000256" key="3">
    <source>
        <dbReference type="ARBA" id="ARBA00022643"/>
    </source>
</evidence>
<keyword evidence="4 5" id="KW-0560">Oxidoreductase</keyword>
<dbReference type="RefSeq" id="WP_020933567.1">
    <property type="nucleotide sequence ID" value="NC_021915.1"/>
</dbReference>
<keyword evidence="5" id="KW-0521">NADP</keyword>
<proteinExistence type="inferred from homology"/>
<keyword evidence="8" id="KW-1185">Reference proteome</keyword>
<dbReference type="CDD" id="cd02146">
    <property type="entry name" value="NfsA-like"/>
    <property type="match status" value="1"/>
</dbReference>
<reference evidence="7 8" key="1">
    <citation type="submission" date="2012-11" db="EMBL/GenBank/DDBJ databases">
        <title>The complete genome sequence of Corynebacterium maris Coryn-1 (=DSM 45190).</title>
        <authorList>
            <person name="Schaffert L."/>
            <person name="Albersmeier A."/>
            <person name="Kalinowski J."/>
            <person name="Ruckert C."/>
        </authorList>
    </citation>
    <scope>NUCLEOTIDE SEQUENCE [LARGE SCALE GENOMIC DNA]</scope>
    <source>
        <strain evidence="8">Coryn-1</strain>
    </source>
</reference>
<sequence length="251" mass="28160">MNPTDNSTIRTQLDHRTIREFTDEPVDKQTLDTLFEVAMRTASSRSLQNASIIHVTDQAKKDRLAEIGNQEYVRRAPVYLLFIVDGRRAAGILEEAGKPVEPAGSTKVFVEGFTDACLMVQNVTVAAQALGLGTNHLGNVHNDEPAIIELLDLPKYTFPVLGMTLGHPNQEPQIKPRMDAQLRVFENSYQEPESWTQALADYDAEMTTYYDLRNENRREDSFTNQVITKLSPGGRNDSKTFEVARAQGFDV</sequence>
<dbReference type="PIRSF" id="PIRSF005426">
    <property type="entry name" value="Frp"/>
    <property type="match status" value="1"/>
</dbReference>
<protein>
    <submittedName>
        <fullName evidence="7">Oxygen-insensitive NADPH nitroreductase</fullName>
    </submittedName>
</protein>
<dbReference type="InterPro" id="IPR000415">
    <property type="entry name" value="Nitroreductase-like"/>
</dbReference>
<evidence type="ECO:0000256" key="5">
    <source>
        <dbReference type="PIRNR" id="PIRNR005426"/>
    </source>
</evidence>
<dbReference type="KEGG" id="cmd:B841_00745"/>
<dbReference type="PATRIC" id="fig|1224163.3.peg.148"/>
<comment type="similarity">
    <text evidence="1 5">Belongs to the flavin oxidoreductase frp family.</text>
</comment>
<dbReference type="EMBL" id="CP003924">
    <property type="protein sequence ID" value="AGS33632.1"/>
    <property type="molecule type" value="Genomic_DNA"/>
</dbReference>
<evidence type="ECO:0000259" key="6">
    <source>
        <dbReference type="Pfam" id="PF00881"/>
    </source>
</evidence>
<dbReference type="Proteomes" id="UP000015388">
    <property type="component" value="Chromosome"/>
</dbReference>
<gene>
    <name evidence="7" type="ORF">B841_00745</name>
</gene>
<feature type="domain" description="Nitroreductase" evidence="6">
    <location>
        <begin position="15"/>
        <end position="167"/>
    </location>
</feature>
<name>S5SRK4_9CORY</name>
<dbReference type="GO" id="GO:0016491">
    <property type="term" value="F:oxidoreductase activity"/>
    <property type="evidence" value="ECO:0007669"/>
    <property type="project" value="UniProtKB-UniRule"/>
</dbReference>
<organism evidence="7 8">
    <name type="scientific">Corynebacterium maris DSM 45190</name>
    <dbReference type="NCBI Taxonomy" id="1224163"/>
    <lineage>
        <taxon>Bacteria</taxon>
        <taxon>Bacillati</taxon>
        <taxon>Actinomycetota</taxon>
        <taxon>Actinomycetes</taxon>
        <taxon>Mycobacteriales</taxon>
        <taxon>Corynebacteriaceae</taxon>
        <taxon>Corynebacterium</taxon>
    </lineage>
</organism>
<dbReference type="Pfam" id="PF00881">
    <property type="entry name" value="Nitroreductase"/>
    <property type="match status" value="1"/>
</dbReference>
<evidence type="ECO:0000256" key="1">
    <source>
        <dbReference type="ARBA" id="ARBA00008366"/>
    </source>
</evidence>
<dbReference type="OrthoDB" id="3181400at2"/>
<dbReference type="eggNOG" id="COG0778">
    <property type="taxonomic scope" value="Bacteria"/>
</dbReference>
<evidence type="ECO:0000256" key="4">
    <source>
        <dbReference type="ARBA" id="ARBA00023002"/>
    </source>
</evidence>
<dbReference type="STRING" id="1224163.B841_00745"/>
<accession>S5SRK4</accession>
<keyword evidence="2 5" id="KW-0285">Flavoprotein</keyword>
<evidence type="ECO:0000313" key="7">
    <source>
        <dbReference type="EMBL" id="AGS33632.1"/>
    </source>
</evidence>
<dbReference type="InterPro" id="IPR029479">
    <property type="entry name" value="Nitroreductase"/>
</dbReference>
<keyword evidence="3 5" id="KW-0288">FMN</keyword>